<feature type="domain" description="Teneurin-like YD-shell" evidence="2">
    <location>
        <begin position="794"/>
        <end position="1235"/>
    </location>
</feature>
<evidence type="ECO:0000256" key="1">
    <source>
        <dbReference type="ARBA" id="ARBA00022737"/>
    </source>
</evidence>
<dbReference type="Gene3D" id="2.180.10.10">
    <property type="entry name" value="RHS repeat-associated core"/>
    <property type="match status" value="2"/>
</dbReference>
<gene>
    <name evidence="3" type="primary">wapA</name>
    <name evidence="3" type="ORF">NCTC7914_04914</name>
</gene>
<proteinExistence type="predicted"/>
<dbReference type="AlphaFoldDB" id="A0A379PS11"/>
<keyword evidence="1" id="KW-0677">Repeat</keyword>
<evidence type="ECO:0000313" key="3">
    <source>
        <dbReference type="EMBL" id="SUF08885.1"/>
    </source>
</evidence>
<dbReference type="EMBL" id="UGUY01000002">
    <property type="protein sequence ID" value="SUF08885.1"/>
    <property type="molecule type" value="Genomic_DNA"/>
</dbReference>
<dbReference type="NCBIfam" id="TIGR01643">
    <property type="entry name" value="YD_repeat_2x"/>
    <property type="match status" value="2"/>
</dbReference>
<organism evidence="3 4">
    <name type="scientific">Pseudomonas putida</name>
    <name type="common">Arthrobacter siderocapsulatus</name>
    <dbReference type="NCBI Taxonomy" id="303"/>
    <lineage>
        <taxon>Bacteria</taxon>
        <taxon>Pseudomonadati</taxon>
        <taxon>Pseudomonadota</taxon>
        <taxon>Gammaproteobacteria</taxon>
        <taxon>Pseudomonadales</taxon>
        <taxon>Pseudomonadaceae</taxon>
        <taxon>Pseudomonas</taxon>
    </lineage>
</organism>
<accession>A0A379PS11</accession>
<sequence>MTTQSLIHSNAFNFLSFVQGSVDPRTGLYSLLIELPELPANHLSGPTLPLRLGYNPLNSQDTGFGVGWSLNLSQFVVSSGMLSLHTGESFKVADNGPGEKAVIPERKIDSFHFDNVSEGGNKCFRIAHKSGLIELLEPQAPTFAVALPVRVLAASGHGINLTYQVVNGEPCLASITDDTQVNGRPRTLLKIDYSSHSRVLIDLNPDSEAFARYTLERTGDELVKIVLPTADQARWAFTYRRVGELRCLTDLHTPVGAREVIEYKDDGHALPGGQGRTVPYVQRHVLSPGGGQPDIETRYAFSSNNFLGNGTGVAWEDNGLDNLYKFTGSSFVYSSTASQYQDGTALRMTERTFNRFHLLTSQVTTQQGCIETVTTTYHERSDTGFADQPNNFQLPNTVTSAWSLQGNSRDRRTEVSATQYDSHGNLTLEVQANGVQTRYSYYPAEASEGCPSDPEGFVRTLKSQVLVPAADGEGRAEALSRNFTYIALGALDAQAKGQLLPDSETQVRVIDGTILCHTGIEYAEALADPLLHGRRLSEVRSMGGKPTRTDYRYALRVVNQHPVVETQATVTGFDGAQKVNTLQYSELIGEPLLNYDENQVQIAYEYDQLRRVVLETVAPNMEEFKAARAYSYQLSSTGNQAVQVMKDVKGVTTWSYVDGLNRVVRQLRQDPDFAQTMAAQEAPRLSYSAAYDALGNLLEETEYEWLALDDLPLRTRFEYDAWGQRSCEIGPDGVRTHEQIDPIGTPESKGPILTQWRESADGLLRTGKTVTWQNLFEKPVRVERLRLDGTRESLHQYFYDGLGRTAREIDGRAAQTAFAFDEFDRLHTHTLADGSQVVREYAGHSDEDLPVLIKVLHPDGATQSVLGEQVFDGLGRMVESITGGRRRVLQYADGMRQPESVITPSGQKIRYQYLPQLGEEPLQRTVIDSGVEAQYQYDKQNARLLYCKEQGEELSRTYFSTGQVRSETRVQQGARYEMAYVHSLGGRLLSYTDVLGQVQSYTYNSLGQLEQTSLGTLTSTFTYDSLGRNRSIMTQARDADGSVRSLQTTLEYDEFERETSRRFDFDDAQQVLAQAYDALDAIVSKTLTEDGRVLREEAYTYDERGRLTDYMCEGEDAYLPVDPYGKKIQAQRFDFDALDNISRVRTRFDGGTLDARYQFDNELDPAQLTGFEIRGLEDSPLIVALEYDLDGNLVLDEQGRTLAYDALGRLQSVNGAAGTASANYAYDPLDRLAMQETL</sequence>
<reference evidence="3 4" key="1">
    <citation type="submission" date="2018-06" db="EMBL/GenBank/DDBJ databases">
        <authorList>
            <consortium name="Pathogen Informatics"/>
            <person name="Doyle S."/>
        </authorList>
    </citation>
    <scope>NUCLEOTIDE SEQUENCE [LARGE SCALE GENOMIC DNA]</scope>
    <source>
        <strain evidence="3 4">NCTC7914</strain>
    </source>
</reference>
<evidence type="ECO:0000259" key="2">
    <source>
        <dbReference type="Pfam" id="PF25023"/>
    </source>
</evidence>
<dbReference type="Proteomes" id="UP000254602">
    <property type="component" value="Unassembled WGS sequence"/>
</dbReference>
<dbReference type="InterPro" id="IPR056823">
    <property type="entry name" value="TEN-like_YD-shell"/>
</dbReference>
<name>A0A379PS11_PSEPU</name>
<protein>
    <submittedName>
        <fullName evidence="3">YD repeat-/RHS repeat-containing protein</fullName>
    </submittedName>
</protein>
<evidence type="ECO:0000313" key="4">
    <source>
        <dbReference type="Proteomes" id="UP000254602"/>
    </source>
</evidence>
<dbReference type="Pfam" id="PF25023">
    <property type="entry name" value="TEN_YD-shell"/>
    <property type="match status" value="1"/>
</dbReference>
<dbReference type="InterPro" id="IPR006530">
    <property type="entry name" value="YD"/>
</dbReference>
<dbReference type="RefSeq" id="WP_115275603.1">
    <property type="nucleotide sequence ID" value="NZ_JBJDNM010000001.1"/>
</dbReference>